<keyword evidence="1" id="KW-0812">Transmembrane</keyword>
<comment type="caution">
    <text evidence="2">The sequence shown here is derived from an EMBL/GenBank/DDBJ whole genome shotgun (WGS) entry which is preliminary data.</text>
</comment>
<gene>
    <name evidence="2" type="ORF">H6G97_17110</name>
</gene>
<evidence type="ECO:0008006" key="4">
    <source>
        <dbReference type="Google" id="ProtNLM"/>
    </source>
</evidence>
<feature type="transmembrane region" description="Helical" evidence="1">
    <location>
        <begin position="102"/>
        <end position="124"/>
    </location>
</feature>
<feature type="transmembrane region" description="Helical" evidence="1">
    <location>
        <begin position="70"/>
        <end position="90"/>
    </location>
</feature>
<sequence>MRMKQVSSYSMGLAIHLCAKTIARRLILTVMCLTVAGALSAYFWLSEFPFPATKWFYELFSLDGELNIPAWYSAFSLLFCSALLKVISLIKTEDRHFSYWKTLYFIFLYLSLDEAFSFHEILIIPSVRESLNLYPLFFQTWVIPGTIFVGIFAFKYLKFWFHLPYKTRYLFLIAAVVYVSGTLVMEMVGGLLREDFGRRNAITLTGIVVEEFLEMAGIVIFIYALLAYLSSLRESLQLEIHISEK</sequence>
<keyword evidence="1" id="KW-0472">Membrane</keyword>
<feature type="transmembrane region" description="Helical" evidence="1">
    <location>
        <begin position="169"/>
        <end position="192"/>
    </location>
</feature>
<dbReference type="Proteomes" id="UP000623440">
    <property type="component" value="Unassembled WGS sequence"/>
</dbReference>
<feature type="transmembrane region" description="Helical" evidence="1">
    <location>
        <begin position="136"/>
        <end position="157"/>
    </location>
</feature>
<evidence type="ECO:0000256" key="1">
    <source>
        <dbReference type="SAM" id="Phobius"/>
    </source>
</evidence>
<reference evidence="2 3" key="1">
    <citation type="journal article" date="2020" name="ISME J.">
        <title>Comparative genomics reveals insights into cyanobacterial evolution and habitat adaptation.</title>
        <authorList>
            <person name="Chen M.Y."/>
            <person name="Teng W.K."/>
            <person name="Zhao L."/>
            <person name="Hu C.X."/>
            <person name="Zhou Y.K."/>
            <person name="Han B.P."/>
            <person name="Song L.R."/>
            <person name="Shu W.S."/>
        </authorList>
    </citation>
    <scope>NUCLEOTIDE SEQUENCE [LARGE SCALE GENOMIC DNA]</scope>
    <source>
        <strain evidence="2 3">FACHB-838</strain>
    </source>
</reference>
<keyword evidence="1" id="KW-1133">Transmembrane helix</keyword>
<protein>
    <recommendedName>
        <fullName evidence="4">Multidrug transporter</fullName>
    </recommendedName>
</protein>
<evidence type="ECO:0000313" key="2">
    <source>
        <dbReference type="EMBL" id="MBD2531212.1"/>
    </source>
</evidence>
<name>A0ABR8DP25_9NOSO</name>
<proteinExistence type="predicted"/>
<feature type="transmembrane region" description="Helical" evidence="1">
    <location>
        <begin position="212"/>
        <end position="229"/>
    </location>
</feature>
<keyword evidence="3" id="KW-1185">Reference proteome</keyword>
<feature type="transmembrane region" description="Helical" evidence="1">
    <location>
        <begin position="26"/>
        <end position="45"/>
    </location>
</feature>
<dbReference type="EMBL" id="JACJSI010000031">
    <property type="protein sequence ID" value="MBD2531212.1"/>
    <property type="molecule type" value="Genomic_DNA"/>
</dbReference>
<accession>A0ABR8DP25</accession>
<organism evidence="2 3">
    <name type="scientific">Nostoc flagelliforme FACHB-838</name>
    <dbReference type="NCBI Taxonomy" id="2692904"/>
    <lineage>
        <taxon>Bacteria</taxon>
        <taxon>Bacillati</taxon>
        <taxon>Cyanobacteriota</taxon>
        <taxon>Cyanophyceae</taxon>
        <taxon>Nostocales</taxon>
        <taxon>Nostocaceae</taxon>
        <taxon>Nostoc</taxon>
    </lineage>
</organism>
<evidence type="ECO:0000313" key="3">
    <source>
        <dbReference type="Proteomes" id="UP000623440"/>
    </source>
</evidence>